<dbReference type="InterPro" id="IPR027359">
    <property type="entry name" value="Volt_channel_dom_sf"/>
</dbReference>
<dbReference type="InterPro" id="IPR005821">
    <property type="entry name" value="Ion_trans_dom"/>
</dbReference>
<evidence type="ECO:0000256" key="12">
    <source>
        <dbReference type="ARBA" id="ARBA00031989"/>
    </source>
</evidence>
<evidence type="ECO:0000256" key="9">
    <source>
        <dbReference type="ARBA" id="ARBA00023065"/>
    </source>
</evidence>
<evidence type="ECO:0000256" key="11">
    <source>
        <dbReference type="ARBA" id="ARBA00023303"/>
    </source>
</evidence>
<keyword evidence="7 14" id="KW-1133">Transmembrane helix</keyword>
<keyword evidence="9" id="KW-0406">Ion transport</keyword>
<evidence type="ECO:0000256" key="5">
    <source>
        <dbReference type="ARBA" id="ARBA00022692"/>
    </source>
</evidence>
<dbReference type="SUPFAM" id="SSF81324">
    <property type="entry name" value="Voltage-gated potassium channels"/>
    <property type="match status" value="1"/>
</dbReference>
<keyword evidence="3" id="KW-0813">Transport</keyword>
<keyword evidence="5 14" id="KW-0812">Transmembrane</keyword>
<dbReference type="Pfam" id="PF00520">
    <property type="entry name" value="Ion_trans"/>
    <property type="match status" value="1"/>
</dbReference>
<dbReference type="GO" id="GO:0034702">
    <property type="term" value="C:monoatomic ion channel complex"/>
    <property type="evidence" value="ECO:0007669"/>
    <property type="project" value="UniProtKB-KW"/>
</dbReference>
<dbReference type="Gene3D" id="1.20.120.350">
    <property type="entry name" value="Voltage-gated potassium channels. Chain C"/>
    <property type="match status" value="1"/>
</dbReference>
<feature type="domain" description="Ion transport" evidence="15">
    <location>
        <begin position="124"/>
        <end position="265"/>
    </location>
</feature>
<evidence type="ECO:0000256" key="4">
    <source>
        <dbReference type="ARBA" id="ARBA00022475"/>
    </source>
</evidence>
<dbReference type="InterPro" id="IPR031846">
    <property type="entry name" value="Hvcn1"/>
</dbReference>
<keyword evidence="10 14" id="KW-0472">Membrane</keyword>
<sequence length="368" mass="42108">MYTTDFLCLRTCTSRRATLPTYQTIIQRNLLNENTRGACTRLIGGIFLKENVPMRFIYSTNRKGDTEMFGFRRLSDPKSTSFDSNRVIVKDDSSDSVMSDSAEDGPRHKPANWRGKLQDILHSTVFQITIVVMIILDCIFVIGELILDCEANSAQPSTPTTVPALANPNMRMQATEPDKQKEEPTAALVLHYMSLSIVSLFLVEITLKIIAFRLDFFKSRLEVFDAFIVVVSFVLDILSIVYKDQFTALQLLILLRMWRIVRVINGVILSVETNAEKKIEAQKRLREELELELEKFRRYCSAQEKEIEMLRNELQNHGITIDDGIALEKPTYPKNRLDVIVEVNKEFENGKETELGSDFNQTDNSTFA</sequence>
<keyword evidence="6" id="KW-0851">Voltage-gated channel</keyword>
<evidence type="ECO:0000256" key="13">
    <source>
        <dbReference type="SAM" id="Coils"/>
    </source>
</evidence>
<feature type="transmembrane region" description="Helical" evidence="14">
    <location>
        <begin position="189"/>
        <end position="211"/>
    </location>
</feature>
<evidence type="ECO:0000313" key="17">
    <source>
        <dbReference type="Proteomes" id="UP001152320"/>
    </source>
</evidence>
<evidence type="ECO:0000256" key="8">
    <source>
        <dbReference type="ARBA" id="ARBA00023054"/>
    </source>
</evidence>
<dbReference type="Proteomes" id="UP001152320">
    <property type="component" value="Chromosome 4"/>
</dbReference>
<dbReference type="PANTHER" id="PTHR46480">
    <property type="entry name" value="F20B24.22"/>
    <property type="match status" value="1"/>
</dbReference>
<dbReference type="GO" id="GO:0005886">
    <property type="term" value="C:plasma membrane"/>
    <property type="evidence" value="ECO:0007669"/>
    <property type="project" value="UniProtKB-SubCell"/>
</dbReference>
<comment type="caution">
    <text evidence="16">The sequence shown here is derived from an EMBL/GenBank/DDBJ whole genome shotgun (WGS) entry which is preliminary data.</text>
</comment>
<dbReference type="AlphaFoldDB" id="A0A9Q1HCA1"/>
<evidence type="ECO:0000256" key="6">
    <source>
        <dbReference type="ARBA" id="ARBA00022882"/>
    </source>
</evidence>
<evidence type="ECO:0000256" key="2">
    <source>
        <dbReference type="ARBA" id="ARBA00015897"/>
    </source>
</evidence>
<evidence type="ECO:0000256" key="14">
    <source>
        <dbReference type="SAM" id="Phobius"/>
    </source>
</evidence>
<keyword evidence="11" id="KW-0407">Ion channel</keyword>
<reference evidence="16" key="1">
    <citation type="submission" date="2021-10" db="EMBL/GenBank/DDBJ databases">
        <title>Tropical sea cucumber genome reveals ecological adaptation and Cuvierian tubules defense mechanism.</title>
        <authorList>
            <person name="Chen T."/>
        </authorList>
    </citation>
    <scope>NUCLEOTIDE SEQUENCE</scope>
    <source>
        <strain evidence="16">Nanhai2018</strain>
        <tissue evidence="16">Muscle</tissue>
    </source>
</reference>
<comment type="subcellular location">
    <subcellularLocation>
        <location evidence="1">Cell membrane</location>
        <topology evidence="1">Multi-pass membrane protein</topology>
    </subcellularLocation>
</comment>
<protein>
    <recommendedName>
        <fullName evidence="2">Voltage-gated hydrogen channel 1</fullName>
    </recommendedName>
    <alternativeName>
        <fullName evidence="12">Hydrogen voltage-gated channel 1</fullName>
    </alternativeName>
</protein>
<accession>A0A9Q1HCA1</accession>
<feature type="coiled-coil region" evidence="13">
    <location>
        <begin position="272"/>
        <end position="313"/>
    </location>
</feature>
<evidence type="ECO:0000256" key="7">
    <source>
        <dbReference type="ARBA" id="ARBA00022989"/>
    </source>
</evidence>
<feature type="transmembrane region" description="Helical" evidence="14">
    <location>
        <begin position="124"/>
        <end position="147"/>
    </location>
</feature>
<keyword evidence="8 13" id="KW-0175">Coiled coil</keyword>
<dbReference type="OrthoDB" id="427456at2759"/>
<keyword evidence="17" id="KW-1185">Reference proteome</keyword>
<keyword evidence="4" id="KW-1003">Cell membrane</keyword>
<evidence type="ECO:0000259" key="15">
    <source>
        <dbReference type="Pfam" id="PF00520"/>
    </source>
</evidence>
<evidence type="ECO:0000256" key="1">
    <source>
        <dbReference type="ARBA" id="ARBA00004651"/>
    </source>
</evidence>
<evidence type="ECO:0000313" key="16">
    <source>
        <dbReference type="EMBL" id="KAJ8044037.1"/>
    </source>
</evidence>
<dbReference type="EMBL" id="JAIZAY010000004">
    <property type="protein sequence ID" value="KAJ8044037.1"/>
    <property type="molecule type" value="Genomic_DNA"/>
</dbReference>
<name>A0A9Q1HCA1_HOLLE</name>
<gene>
    <name evidence="16" type="ORF">HOLleu_11382</name>
</gene>
<dbReference type="GO" id="GO:0030171">
    <property type="term" value="F:voltage-gated proton channel activity"/>
    <property type="evidence" value="ECO:0007669"/>
    <property type="project" value="InterPro"/>
</dbReference>
<feature type="transmembrane region" description="Helical" evidence="14">
    <location>
        <begin position="223"/>
        <end position="242"/>
    </location>
</feature>
<proteinExistence type="predicted"/>
<dbReference type="PANTHER" id="PTHR46480:SF1">
    <property type="entry name" value="VOLTAGE-GATED HYDROGEN CHANNEL 1"/>
    <property type="match status" value="1"/>
</dbReference>
<evidence type="ECO:0000256" key="3">
    <source>
        <dbReference type="ARBA" id="ARBA00022448"/>
    </source>
</evidence>
<evidence type="ECO:0000256" key="10">
    <source>
        <dbReference type="ARBA" id="ARBA00023136"/>
    </source>
</evidence>
<organism evidence="16 17">
    <name type="scientific">Holothuria leucospilota</name>
    <name type="common">Black long sea cucumber</name>
    <name type="synonym">Mertensiothuria leucospilota</name>
    <dbReference type="NCBI Taxonomy" id="206669"/>
    <lineage>
        <taxon>Eukaryota</taxon>
        <taxon>Metazoa</taxon>
        <taxon>Echinodermata</taxon>
        <taxon>Eleutherozoa</taxon>
        <taxon>Echinozoa</taxon>
        <taxon>Holothuroidea</taxon>
        <taxon>Aspidochirotacea</taxon>
        <taxon>Aspidochirotida</taxon>
        <taxon>Holothuriidae</taxon>
        <taxon>Holothuria</taxon>
    </lineage>
</organism>